<organism evidence="1 2">
    <name type="scientific">Halocaridina rubra</name>
    <name type="common">Hawaiian red shrimp</name>
    <dbReference type="NCBI Taxonomy" id="373956"/>
    <lineage>
        <taxon>Eukaryota</taxon>
        <taxon>Metazoa</taxon>
        <taxon>Ecdysozoa</taxon>
        <taxon>Arthropoda</taxon>
        <taxon>Crustacea</taxon>
        <taxon>Multicrustacea</taxon>
        <taxon>Malacostraca</taxon>
        <taxon>Eumalacostraca</taxon>
        <taxon>Eucarida</taxon>
        <taxon>Decapoda</taxon>
        <taxon>Pleocyemata</taxon>
        <taxon>Caridea</taxon>
        <taxon>Atyoidea</taxon>
        <taxon>Atyidae</taxon>
        <taxon>Halocaridina</taxon>
    </lineage>
</organism>
<dbReference type="EMBL" id="JAXCGZ010003789">
    <property type="protein sequence ID" value="KAK7083201.1"/>
    <property type="molecule type" value="Genomic_DNA"/>
</dbReference>
<reference evidence="1 2" key="1">
    <citation type="submission" date="2023-11" db="EMBL/GenBank/DDBJ databases">
        <title>Halocaridina rubra genome assembly.</title>
        <authorList>
            <person name="Smith C."/>
        </authorList>
    </citation>
    <scope>NUCLEOTIDE SEQUENCE [LARGE SCALE GENOMIC DNA]</scope>
    <source>
        <strain evidence="1">EP-1</strain>
        <tissue evidence="1">Whole</tissue>
    </source>
</reference>
<name>A0AAN8XI10_HALRR</name>
<gene>
    <name evidence="1" type="ORF">SK128_005607</name>
</gene>
<proteinExistence type="predicted"/>
<evidence type="ECO:0000313" key="1">
    <source>
        <dbReference type="EMBL" id="KAK7083201.1"/>
    </source>
</evidence>
<dbReference type="Proteomes" id="UP001381693">
    <property type="component" value="Unassembled WGS sequence"/>
</dbReference>
<sequence length="88" mass="9635">MTRTPARACKRCQGNQLLAASRVATNDAGDKANNCYESLMVCETLSKPRRHFYNLTSAPLPAAFAKGEIENIFLHMPSAIVPLLSLMP</sequence>
<dbReference type="AlphaFoldDB" id="A0AAN8XI10"/>
<evidence type="ECO:0000313" key="2">
    <source>
        <dbReference type="Proteomes" id="UP001381693"/>
    </source>
</evidence>
<keyword evidence="2" id="KW-1185">Reference proteome</keyword>
<comment type="caution">
    <text evidence="1">The sequence shown here is derived from an EMBL/GenBank/DDBJ whole genome shotgun (WGS) entry which is preliminary data.</text>
</comment>
<accession>A0AAN8XI10</accession>
<protein>
    <submittedName>
        <fullName evidence="1">Uncharacterized protein</fullName>
    </submittedName>
</protein>